<dbReference type="RefSeq" id="XP_005835305.1">
    <property type="nucleotide sequence ID" value="XM_005835248.1"/>
</dbReference>
<dbReference type="EnsemblProtists" id="EKX48325">
    <property type="protein sequence ID" value="EKX48325"/>
    <property type="gene ID" value="GUITHDRAFT_105932"/>
</dbReference>
<proteinExistence type="predicted"/>
<protein>
    <submittedName>
        <fullName evidence="2 3">Uncharacterized protein</fullName>
    </submittedName>
</protein>
<keyword evidence="1" id="KW-0732">Signal</keyword>
<feature type="chain" id="PRO_5008771432" evidence="1">
    <location>
        <begin position="31"/>
        <end position="1072"/>
    </location>
</feature>
<keyword evidence="4" id="KW-1185">Reference proteome</keyword>
<accession>L1JJS8</accession>
<gene>
    <name evidence="2" type="ORF">GUITHDRAFT_105932</name>
</gene>
<dbReference type="AlphaFoldDB" id="L1JJS8"/>
<feature type="signal peptide" evidence="1">
    <location>
        <begin position="1"/>
        <end position="30"/>
    </location>
</feature>
<dbReference type="eggNOG" id="ENOG502SE99">
    <property type="taxonomic scope" value="Eukaryota"/>
</dbReference>
<dbReference type="HOGENOM" id="CLU_287502_0_0_1"/>
<dbReference type="PaxDb" id="55529-EKX48325"/>
<sequence length="1072" mass="120727">MRKVAGMHLPSWGWAIVALVLSILLHLSWASPGDVLVTFHRHQGTETDGGCSWELLLCAAIVRDLSSSHGKVLLEMTEEEMPSFDRLFGDLHNVRPLLPQDLPAASSQSLEQELVVPSIRFDGSSLKLLGPGTSRALSMSCTDALYLELGRDPSERWSRWHFNRREEDERSVRDLFGIRPGERYIVSSSSSRFSPCREGNLTLGNARCLDVTPFLSSLVSILDMALLIEHAEELHLAYGPLALFADHLDLSQLAKRVVYMFGLDKHVMRDFKSDWIFADHQTTVASNHLVEFSEIECILSGPGRTWKCDVRFAVEPWLTGDDSSRLTIRAFGGPRELTRADLVRGETKNKESGEGCSFLVNSQRWQGCVVDMVVTLHDHLISHDVELLIFGTVGMKREQKLVLSRKLLVIDEDDKGGSMEENTNVVVFSSCLQGEECREGFMRLFPHLEGVTRIDWVIPQQVREEDFHDCSRSVQNMSSVNVVRLQSVFDFWTGYVIMMDDRLSYPAGYVGRMKSLIDKFDKRAMIGLEGLSLNQPLHGRRRAIDRDEVDLLRIGTTGFHTSVCYRDLIFKLTTVRHLFNSVDDVQVMFAWTSHVSGVPRIVIDEIKMPSHSPFSLERNDLFWTVSKDFLPRSRLPLVLDGEDEGWRLEPDRWRTWLHETLNNSAASMMRLNFPSLREVSAASAQGGGEEESIDLGSIPVVVMNQRHDSLRLQHVQQTLRRIGFKNLSIPPTISWKEVNLESLVGSGKVSANLLLRLDWYKDGDQEAKMKYLANAHEQVRIIKDAAEGEYPLLIFEDDVLPIAQDLRQVSVRLAEVLSQSPPSSDMIYLEFCYETCANVTYSHAHPLLARAFAPSCSAAIFYSVKGAKKISQLCMPVFDVIDRMYQFLIQTRLLEAYISLPPIFVQDRFWRSNVKKNAGSSLHAPLQPPCGGFDAARVFREVELRQEGLLLSPSAAASVARSGQPPAGCQPSASGWSTASVRYIFFAEPLELEQEMSLAHSILVYSDEEDGTLDVFLGTIVPGQQNFMLFAEEASSCFARSSHWSCVLRLIARGDGYVSTHQRTRVFLRACS</sequence>
<evidence type="ECO:0000313" key="3">
    <source>
        <dbReference type="EnsemblProtists" id="EKX48325"/>
    </source>
</evidence>
<dbReference type="GeneID" id="17304963"/>
<reference evidence="4" key="2">
    <citation type="submission" date="2012-11" db="EMBL/GenBank/DDBJ databases">
        <authorList>
            <person name="Kuo A."/>
            <person name="Curtis B.A."/>
            <person name="Tanifuji G."/>
            <person name="Burki F."/>
            <person name="Gruber A."/>
            <person name="Irimia M."/>
            <person name="Maruyama S."/>
            <person name="Arias M.C."/>
            <person name="Ball S.G."/>
            <person name="Gile G.H."/>
            <person name="Hirakawa Y."/>
            <person name="Hopkins J.F."/>
            <person name="Rensing S.A."/>
            <person name="Schmutz J."/>
            <person name="Symeonidi A."/>
            <person name="Elias M."/>
            <person name="Eveleigh R.J."/>
            <person name="Herman E.K."/>
            <person name="Klute M.J."/>
            <person name="Nakayama T."/>
            <person name="Obornik M."/>
            <person name="Reyes-Prieto A."/>
            <person name="Armbrust E.V."/>
            <person name="Aves S.J."/>
            <person name="Beiko R.G."/>
            <person name="Coutinho P."/>
            <person name="Dacks J.B."/>
            <person name="Durnford D.G."/>
            <person name="Fast N.M."/>
            <person name="Green B.R."/>
            <person name="Grisdale C."/>
            <person name="Hempe F."/>
            <person name="Henrissat B."/>
            <person name="Hoppner M.P."/>
            <person name="Ishida K.-I."/>
            <person name="Kim E."/>
            <person name="Koreny L."/>
            <person name="Kroth P.G."/>
            <person name="Liu Y."/>
            <person name="Malik S.-B."/>
            <person name="Maier U.G."/>
            <person name="McRose D."/>
            <person name="Mock T."/>
            <person name="Neilson J.A."/>
            <person name="Onodera N.T."/>
            <person name="Poole A.M."/>
            <person name="Pritham E.J."/>
            <person name="Richards T.A."/>
            <person name="Rocap G."/>
            <person name="Roy S.W."/>
            <person name="Sarai C."/>
            <person name="Schaack S."/>
            <person name="Shirato S."/>
            <person name="Slamovits C.H."/>
            <person name="Spencer D.F."/>
            <person name="Suzuki S."/>
            <person name="Worden A.Z."/>
            <person name="Zauner S."/>
            <person name="Barry K."/>
            <person name="Bell C."/>
            <person name="Bharti A.K."/>
            <person name="Crow J.A."/>
            <person name="Grimwood J."/>
            <person name="Kramer R."/>
            <person name="Lindquist E."/>
            <person name="Lucas S."/>
            <person name="Salamov A."/>
            <person name="McFadden G.I."/>
            <person name="Lane C.E."/>
            <person name="Keeling P.J."/>
            <person name="Gray M.W."/>
            <person name="Grigoriev I.V."/>
            <person name="Archibald J.M."/>
        </authorList>
    </citation>
    <scope>NUCLEOTIDE SEQUENCE</scope>
    <source>
        <strain evidence="4">CCMP2712</strain>
    </source>
</reference>
<dbReference type="Proteomes" id="UP000011087">
    <property type="component" value="Unassembled WGS sequence"/>
</dbReference>
<evidence type="ECO:0000256" key="1">
    <source>
        <dbReference type="SAM" id="SignalP"/>
    </source>
</evidence>
<reference evidence="3" key="3">
    <citation type="submission" date="2015-06" db="UniProtKB">
        <authorList>
            <consortium name="EnsemblProtists"/>
        </authorList>
    </citation>
    <scope>IDENTIFICATION</scope>
</reference>
<dbReference type="KEGG" id="gtt:GUITHDRAFT_105932"/>
<dbReference type="OrthoDB" id="47375at2759"/>
<evidence type="ECO:0000313" key="2">
    <source>
        <dbReference type="EMBL" id="EKX48325.1"/>
    </source>
</evidence>
<dbReference type="EMBL" id="JH992986">
    <property type="protein sequence ID" value="EKX48325.1"/>
    <property type="molecule type" value="Genomic_DNA"/>
</dbReference>
<name>L1JJS8_GUITC</name>
<organism evidence="2">
    <name type="scientific">Guillardia theta (strain CCMP2712)</name>
    <name type="common">Cryptophyte</name>
    <dbReference type="NCBI Taxonomy" id="905079"/>
    <lineage>
        <taxon>Eukaryota</taxon>
        <taxon>Cryptophyceae</taxon>
        <taxon>Pyrenomonadales</taxon>
        <taxon>Geminigeraceae</taxon>
        <taxon>Guillardia</taxon>
    </lineage>
</organism>
<evidence type="ECO:0000313" key="4">
    <source>
        <dbReference type="Proteomes" id="UP000011087"/>
    </source>
</evidence>
<reference evidence="2 4" key="1">
    <citation type="journal article" date="2012" name="Nature">
        <title>Algal genomes reveal evolutionary mosaicism and the fate of nucleomorphs.</title>
        <authorList>
            <consortium name="DOE Joint Genome Institute"/>
            <person name="Curtis B.A."/>
            <person name="Tanifuji G."/>
            <person name="Burki F."/>
            <person name="Gruber A."/>
            <person name="Irimia M."/>
            <person name="Maruyama S."/>
            <person name="Arias M.C."/>
            <person name="Ball S.G."/>
            <person name="Gile G.H."/>
            <person name="Hirakawa Y."/>
            <person name="Hopkins J.F."/>
            <person name="Kuo A."/>
            <person name="Rensing S.A."/>
            <person name="Schmutz J."/>
            <person name="Symeonidi A."/>
            <person name="Elias M."/>
            <person name="Eveleigh R.J."/>
            <person name="Herman E.K."/>
            <person name="Klute M.J."/>
            <person name="Nakayama T."/>
            <person name="Obornik M."/>
            <person name="Reyes-Prieto A."/>
            <person name="Armbrust E.V."/>
            <person name="Aves S.J."/>
            <person name="Beiko R.G."/>
            <person name="Coutinho P."/>
            <person name="Dacks J.B."/>
            <person name="Durnford D.G."/>
            <person name="Fast N.M."/>
            <person name="Green B.R."/>
            <person name="Grisdale C.J."/>
            <person name="Hempel F."/>
            <person name="Henrissat B."/>
            <person name="Hoppner M.P."/>
            <person name="Ishida K."/>
            <person name="Kim E."/>
            <person name="Koreny L."/>
            <person name="Kroth P.G."/>
            <person name="Liu Y."/>
            <person name="Malik S.B."/>
            <person name="Maier U.G."/>
            <person name="McRose D."/>
            <person name="Mock T."/>
            <person name="Neilson J.A."/>
            <person name="Onodera N.T."/>
            <person name="Poole A.M."/>
            <person name="Pritham E.J."/>
            <person name="Richards T.A."/>
            <person name="Rocap G."/>
            <person name="Roy S.W."/>
            <person name="Sarai C."/>
            <person name="Schaack S."/>
            <person name="Shirato S."/>
            <person name="Slamovits C.H."/>
            <person name="Spencer D.F."/>
            <person name="Suzuki S."/>
            <person name="Worden A.Z."/>
            <person name="Zauner S."/>
            <person name="Barry K."/>
            <person name="Bell C."/>
            <person name="Bharti A.K."/>
            <person name="Crow J.A."/>
            <person name="Grimwood J."/>
            <person name="Kramer R."/>
            <person name="Lindquist E."/>
            <person name="Lucas S."/>
            <person name="Salamov A."/>
            <person name="McFadden G.I."/>
            <person name="Lane C.E."/>
            <person name="Keeling P.J."/>
            <person name="Gray M.W."/>
            <person name="Grigoriev I.V."/>
            <person name="Archibald J.M."/>
        </authorList>
    </citation>
    <scope>NUCLEOTIDE SEQUENCE</scope>
    <source>
        <strain evidence="2 4">CCMP2712</strain>
    </source>
</reference>